<dbReference type="InterPro" id="IPR050194">
    <property type="entry name" value="Glycosyltransferase_grp1"/>
</dbReference>
<dbReference type="PANTHER" id="PTHR45947">
    <property type="entry name" value="SULFOQUINOVOSYL TRANSFERASE SQD2"/>
    <property type="match status" value="1"/>
</dbReference>
<keyword evidence="3" id="KW-1185">Reference proteome</keyword>
<evidence type="ECO:0000313" key="3">
    <source>
        <dbReference type="Proteomes" id="UP001297272"/>
    </source>
</evidence>
<dbReference type="SUPFAM" id="SSF53756">
    <property type="entry name" value="UDP-Glycosyltransferase/glycogen phosphorylase"/>
    <property type="match status" value="1"/>
</dbReference>
<gene>
    <name evidence="2" type="ORF">JYU29_02035</name>
</gene>
<protein>
    <submittedName>
        <fullName evidence="2">Glycosyltransferase family 4 protein</fullName>
    </submittedName>
</protein>
<name>A0ABS5RT50_9HYPH</name>
<comment type="caution">
    <text evidence="2">The sequence shown here is derived from an EMBL/GenBank/DDBJ whole genome shotgun (WGS) entry which is preliminary data.</text>
</comment>
<proteinExistence type="predicted"/>
<evidence type="ECO:0000259" key="1">
    <source>
        <dbReference type="Pfam" id="PF00534"/>
    </source>
</evidence>
<dbReference type="Pfam" id="PF00534">
    <property type="entry name" value="Glycos_transf_1"/>
    <property type="match status" value="1"/>
</dbReference>
<sequence>MTGQRLAIVVSHPIQHFVPLYRALAARSDITLKVFFASRIGVDRTFDAEMNTAYAWDANLLEGYDHAFLDEADGIKQVSFRAVNNPSIAAALRDFQPTTVLIYGYAQLTALRALFWSRLNRVPVVMAGDGDAMPRSKGARALFRSAGLRLLMRQVSAVLAVGDQNGTFWARMGVPATKRFRSPFPIDETIYRHARANRAALRTATRRRFGIAEDAFVFLFVGKLSPRKRAADLLAASTLIKTKRPVHLLFCGDGSERGSLTSAASGEVPASFAGFVNLDRLPAAYCAADVLVIPSEHDPHPLVGSEACAIGLPLIVSDRVGLIGGSDIAQPDFNALTYQCSDVDALAAAMQRLLDDPSLHAAMADASLAVFEQTCMRHSVEGVMAALDHVRPAGAPALQGLPA</sequence>
<dbReference type="Proteomes" id="UP001297272">
    <property type="component" value="Unassembled WGS sequence"/>
</dbReference>
<reference evidence="2 3" key="1">
    <citation type="submission" date="2021-03" db="EMBL/GenBank/DDBJ databases">
        <title>Tianweitania aestuarii sp. nov., isolated from a tidal flat.</title>
        <authorList>
            <person name="Park S."/>
            <person name="Yoon J.-H."/>
        </authorList>
    </citation>
    <scope>NUCLEOTIDE SEQUENCE [LARGE SCALE GENOMIC DNA]</scope>
    <source>
        <strain evidence="2 3">BSSL-BM11</strain>
    </source>
</reference>
<dbReference type="InterPro" id="IPR001296">
    <property type="entry name" value="Glyco_trans_1"/>
</dbReference>
<evidence type="ECO:0000313" key="2">
    <source>
        <dbReference type="EMBL" id="MBS9719461.1"/>
    </source>
</evidence>
<feature type="domain" description="Glycosyl transferase family 1" evidence="1">
    <location>
        <begin position="204"/>
        <end position="366"/>
    </location>
</feature>
<dbReference type="EMBL" id="JAFMNX010000001">
    <property type="protein sequence ID" value="MBS9719461.1"/>
    <property type="molecule type" value="Genomic_DNA"/>
</dbReference>
<accession>A0ABS5RT50</accession>
<dbReference type="PANTHER" id="PTHR45947:SF3">
    <property type="entry name" value="SULFOQUINOVOSYL TRANSFERASE SQD2"/>
    <property type="match status" value="1"/>
</dbReference>
<dbReference type="CDD" id="cd03801">
    <property type="entry name" value="GT4_PimA-like"/>
    <property type="match status" value="1"/>
</dbReference>
<dbReference type="RefSeq" id="WP_213983101.1">
    <property type="nucleotide sequence ID" value="NZ_JAFMNX010000001.1"/>
</dbReference>
<dbReference type="Gene3D" id="3.40.50.2000">
    <property type="entry name" value="Glycogen Phosphorylase B"/>
    <property type="match status" value="2"/>
</dbReference>
<organism evidence="2 3">
    <name type="scientific">Tianweitania aestuarii</name>
    <dbReference type="NCBI Taxonomy" id="2814886"/>
    <lineage>
        <taxon>Bacteria</taxon>
        <taxon>Pseudomonadati</taxon>
        <taxon>Pseudomonadota</taxon>
        <taxon>Alphaproteobacteria</taxon>
        <taxon>Hyphomicrobiales</taxon>
        <taxon>Phyllobacteriaceae</taxon>
        <taxon>Tianweitania</taxon>
    </lineage>
</organism>